<dbReference type="InterPro" id="IPR020579">
    <property type="entry name" value="Exonuc_VII_lsu_C"/>
</dbReference>
<evidence type="ECO:0000256" key="4">
    <source>
        <dbReference type="ARBA" id="ARBA00022839"/>
    </source>
</evidence>
<dbReference type="AlphaFoldDB" id="A0A410G1E0"/>
<comment type="catalytic activity">
    <reaction evidence="5">
        <text>Exonucleolytic cleavage in either 5'- to 3'- or 3'- to 5'-direction to yield nucleoside 5'-phosphates.</text>
        <dbReference type="EC" id="3.1.11.6"/>
    </reaction>
</comment>
<keyword evidence="3 5" id="KW-0378">Hydrolase</keyword>
<dbReference type="KEGG" id="aev:EI546_04780"/>
<dbReference type="Pfam" id="PF13742">
    <property type="entry name" value="tRNA_anti_2"/>
    <property type="match status" value="1"/>
</dbReference>
<dbReference type="GO" id="GO:0005737">
    <property type="term" value="C:cytoplasm"/>
    <property type="evidence" value="ECO:0007669"/>
    <property type="project" value="UniProtKB-SubCell"/>
</dbReference>
<comment type="similarity">
    <text evidence="5">Belongs to the XseA family.</text>
</comment>
<name>A0A410G1E0_9FLAO</name>
<dbReference type="Proteomes" id="UP000285517">
    <property type="component" value="Chromosome"/>
</dbReference>
<dbReference type="PANTHER" id="PTHR30008">
    <property type="entry name" value="EXODEOXYRIBONUCLEASE 7 LARGE SUBUNIT"/>
    <property type="match status" value="1"/>
</dbReference>
<evidence type="ECO:0000256" key="3">
    <source>
        <dbReference type="ARBA" id="ARBA00022801"/>
    </source>
</evidence>
<protein>
    <recommendedName>
        <fullName evidence="5">Exodeoxyribonuclease 7 large subunit</fullName>
        <ecNumber evidence="5">3.1.11.6</ecNumber>
    </recommendedName>
</protein>
<keyword evidence="1" id="KW-0963">Cytoplasm</keyword>
<keyword evidence="4 5" id="KW-0269">Exonuclease</keyword>
<dbReference type="GO" id="GO:0009318">
    <property type="term" value="C:exodeoxyribonuclease VII complex"/>
    <property type="evidence" value="ECO:0007669"/>
    <property type="project" value="UniProtKB-UniRule"/>
</dbReference>
<evidence type="ECO:0000313" key="9">
    <source>
        <dbReference type="Proteomes" id="UP000285517"/>
    </source>
</evidence>
<evidence type="ECO:0000259" key="7">
    <source>
        <dbReference type="Pfam" id="PF13742"/>
    </source>
</evidence>
<gene>
    <name evidence="8" type="primary">xseA</name>
    <name evidence="8" type="ORF">EI546_04780</name>
</gene>
<evidence type="ECO:0000259" key="6">
    <source>
        <dbReference type="Pfam" id="PF02601"/>
    </source>
</evidence>
<dbReference type="InterPro" id="IPR003753">
    <property type="entry name" value="Exonuc_VII_L"/>
</dbReference>
<organism evidence="8 9">
    <name type="scientific">Aequorivita ciconiae</name>
    <dbReference type="NCBI Taxonomy" id="2494375"/>
    <lineage>
        <taxon>Bacteria</taxon>
        <taxon>Pseudomonadati</taxon>
        <taxon>Bacteroidota</taxon>
        <taxon>Flavobacteriia</taxon>
        <taxon>Flavobacteriales</taxon>
        <taxon>Flavobacteriaceae</taxon>
        <taxon>Aequorivita</taxon>
    </lineage>
</organism>
<dbReference type="GO" id="GO:0003676">
    <property type="term" value="F:nucleic acid binding"/>
    <property type="evidence" value="ECO:0007669"/>
    <property type="project" value="InterPro"/>
</dbReference>
<dbReference type="PANTHER" id="PTHR30008:SF0">
    <property type="entry name" value="EXODEOXYRIBONUCLEASE 7 LARGE SUBUNIT"/>
    <property type="match status" value="1"/>
</dbReference>
<proteinExistence type="inferred from homology"/>
<accession>A0A410G1E0</accession>
<dbReference type="Pfam" id="PF02601">
    <property type="entry name" value="Exonuc_VII_L"/>
    <property type="match status" value="1"/>
</dbReference>
<feature type="domain" description="OB-fold nucleic acid binding" evidence="7">
    <location>
        <begin position="12"/>
        <end position="117"/>
    </location>
</feature>
<sequence>MAEVMNDKKIFSLLEVTQSVEKTLTDRYRCSFWVKAEMNKLNFYSHSGHCYPDLVEKRDGKVIAQLRAVLWKNDYLRVNKRFLDTLKEPLKDGVKILFLARISFTPLYGLTLIISDIDPGYTLGDLEQEKQKTIKKLQAEGIFHNNHQLKLPLLPRRIAIISVETSKGYADFLRIIENNSWNYKFFLLLFPALLQGDKAPAQISKQLQKIKKVKHHFDAVAIIRGGGGDVGLSCYNDYNLAAEIANFPIPIITGIGHATNETVSEMVAYSNAITPTKLAEYLLQKFHDFSVPVKEVERSLVDKARRIVTEEKTSLYSEVKLFRSVTGNILNSDRNKVDNSVIALQQQSRFRLKNERELLRNYGTTIRKDSFLLINHFTVDVFRFKEKLLTQCELQIKENRLELDNMERNIDNMDPNNVLKRGYSITLLNGKSVKDLSEVKVGDSLHTLIFEGEIKSTVDETVKREQQ</sequence>
<evidence type="ECO:0000256" key="1">
    <source>
        <dbReference type="ARBA" id="ARBA00022490"/>
    </source>
</evidence>
<dbReference type="OrthoDB" id="9802795at2"/>
<evidence type="ECO:0000256" key="2">
    <source>
        <dbReference type="ARBA" id="ARBA00022722"/>
    </source>
</evidence>
<dbReference type="NCBIfam" id="TIGR00237">
    <property type="entry name" value="xseA"/>
    <property type="match status" value="1"/>
</dbReference>
<feature type="domain" description="Exonuclease VII large subunit C-terminal" evidence="6">
    <location>
        <begin position="143"/>
        <end position="456"/>
    </location>
</feature>
<dbReference type="GO" id="GO:0008855">
    <property type="term" value="F:exodeoxyribonuclease VII activity"/>
    <property type="evidence" value="ECO:0007669"/>
    <property type="project" value="UniProtKB-UniRule"/>
</dbReference>
<evidence type="ECO:0000313" key="8">
    <source>
        <dbReference type="EMBL" id="QAA81083.1"/>
    </source>
</evidence>
<comment type="subcellular location">
    <subcellularLocation>
        <location evidence="5">Cytoplasm</location>
    </subcellularLocation>
</comment>
<evidence type="ECO:0000256" key="5">
    <source>
        <dbReference type="RuleBase" id="RU004355"/>
    </source>
</evidence>
<dbReference type="RefSeq" id="WP_128249474.1">
    <property type="nucleotide sequence ID" value="NZ_CP034951.1"/>
</dbReference>
<dbReference type="EMBL" id="CP034951">
    <property type="protein sequence ID" value="QAA81083.1"/>
    <property type="molecule type" value="Genomic_DNA"/>
</dbReference>
<keyword evidence="2 5" id="KW-0540">Nuclease</keyword>
<dbReference type="GO" id="GO:0006308">
    <property type="term" value="P:DNA catabolic process"/>
    <property type="evidence" value="ECO:0007669"/>
    <property type="project" value="UniProtKB-UniRule"/>
</dbReference>
<dbReference type="CDD" id="cd04489">
    <property type="entry name" value="ExoVII_LU_OBF"/>
    <property type="match status" value="1"/>
</dbReference>
<dbReference type="EC" id="3.1.11.6" evidence="5"/>
<dbReference type="InterPro" id="IPR025824">
    <property type="entry name" value="OB-fold_nuc-bd_dom"/>
</dbReference>
<reference evidence="8 9" key="1">
    <citation type="submission" date="2019-01" db="EMBL/GenBank/DDBJ databases">
        <title>Complete genome sequencing of Aequorivita sp. H23M31.</title>
        <authorList>
            <person name="Bae J.-W."/>
        </authorList>
    </citation>
    <scope>NUCLEOTIDE SEQUENCE [LARGE SCALE GENOMIC DNA]</scope>
    <source>
        <strain evidence="8 9">H23M31</strain>
    </source>
</reference>
<keyword evidence="9" id="KW-1185">Reference proteome</keyword>